<sequence length="152" mass="16241">MIETSSRLPEFVEAIVAAVAPAIPDGLVLYGDPGDQALPDLVVSVMWAPEDGDGATVRTERAEGLGHRYRDVYQVRCVVSIWSGDHYDTVASGMLRRCRDVMDSVELALKQTQGLGVLDDAGLGPDIASGVRQVKDGTAVEVRFSVVGTALR</sequence>
<organism evidence="1 2">
    <name type="scientific">Candidatus Phosphoribacter hodrii</name>
    <dbReference type="NCBI Taxonomy" id="2953743"/>
    <lineage>
        <taxon>Bacteria</taxon>
        <taxon>Bacillati</taxon>
        <taxon>Actinomycetota</taxon>
        <taxon>Actinomycetes</taxon>
        <taxon>Micrococcales</taxon>
        <taxon>Dermatophilaceae</taxon>
        <taxon>Candidatus Phosphoribacter</taxon>
    </lineage>
</organism>
<protein>
    <submittedName>
        <fullName evidence="1">Uncharacterized protein</fullName>
    </submittedName>
</protein>
<evidence type="ECO:0000313" key="2">
    <source>
        <dbReference type="Proteomes" id="UP000726105"/>
    </source>
</evidence>
<evidence type="ECO:0000313" key="1">
    <source>
        <dbReference type="EMBL" id="MBK7274841.1"/>
    </source>
</evidence>
<proteinExistence type="predicted"/>
<dbReference type="AlphaFoldDB" id="A0A935M6W0"/>
<reference evidence="1 2" key="1">
    <citation type="submission" date="2020-10" db="EMBL/GenBank/DDBJ databases">
        <title>Connecting structure to function with the recovery of over 1000 high-quality activated sludge metagenome-assembled genomes encoding full-length rRNA genes using long-read sequencing.</title>
        <authorList>
            <person name="Singleton C.M."/>
            <person name="Petriglieri F."/>
            <person name="Kristensen J.M."/>
            <person name="Kirkegaard R.H."/>
            <person name="Michaelsen T.Y."/>
            <person name="Andersen M.H."/>
            <person name="Karst S.M."/>
            <person name="Dueholm M.S."/>
            <person name="Nielsen P.H."/>
            <person name="Albertsen M."/>
        </authorList>
    </citation>
    <scope>NUCLEOTIDE SEQUENCE [LARGE SCALE GENOMIC DNA]</scope>
    <source>
        <strain evidence="1">Ega_18-Q3-R5-49_MAXAC.001</strain>
    </source>
</reference>
<dbReference type="Proteomes" id="UP000726105">
    <property type="component" value="Unassembled WGS sequence"/>
</dbReference>
<gene>
    <name evidence="1" type="ORF">IPI13_17435</name>
</gene>
<name>A0A935M6W0_9MICO</name>
<accession>A0A935M6W0</accession>
<comment type="caution">
    <text evidence="1">The sequence shown here is derived from an EMBL/GenBank/DDBJ whole genome shotgun (WGS) entry which is preliminary data.</text>
</comment>
<dbReference type="EMBL" id="JADJIB010000013">
    <property type="protein sequence ID" value="MBK7274841.1"/>
    <property type="molecule type" value="Genomic_DNA"/>
</dbReference>